<dbReference type="Proteomes" id="UP000429607">
    <property type="component" value="Unassembled WGS sequence"/>
</dbReference>
<evidence type="ECO:0000313" key="2">
    <source>
        <dbReference type="EMBL" id="KAE9303250.1"/>
    </source>
</evidence>
<dbReference type="Gene3D" id="3.10.10.10">
    <property type="entry name" value="HIV Type 1 Reverse Transcriptase, subunit A, domain 1"/>
    <property type="match status" value="1"/>
</dbReference>
<protein>
    <recommendedName>
        <fullName evidence="5">Reverse transcriptase domain-containing protein</fullName>
    </recommendedName>
</protein>
<evidence type="ECO:0000313" key="3">
    <source>
        <dbReference type="Proteomes" id="UP000429607"/>
    </source>
</evidence>
<keyword evidence="4" id="KW-1185">Reference proteome</keyword>
<evidence type="ECO:0000313" key="4">
    <source>
        <dbReference type="Proteomes" id="UP000434957"/>
    </source>
</evidence>
<name>A0A6A4D8W0_9STRA</name>
<evidence type="ECO:0000313" key="1">
    <source>
        <dbReference type="EMBL" id="KAE8992294.1"/>
    </source>
</evidence>
<dbReference type="InterPro" id="IPR043502">
    <property type="entry name" value="DNA/RNA_pol_sf"/>
</dbReference>
<sequence>MEATIELSDDVPVHRKQYPLSAAMREAIRAWTQEMVATKIIRPSNSPYCAPTFCVRKANGEWRIVHDFRGINAKMRVPANPIPRKDDIYRAMAQGRVFSAMDLLWGFYQVRLREDSIPFTASATPD</sequence>
<evidence type="ECO:0008006" key="5">
    <source>
        <dbReference type="Google" id="ProtNLM"/>
    </source>
</evidence>
<reference evidence="2 4" key="1">
    <citation type="submission" date="2018-08" db="EMBL/GenBank/DDBJ databases">
        <title>Genomic investigation of the strawberry pathogen Phytophthora fragariae indicates pathogenicity is determined by transcriptional variation in three key races.</title>
        <authorList>
            <person name="Adams T.M."/>
            <person name="Armitage A.D."/>
            <person name="Sobczyk M.K."/>
            <person name="Bates H.J."/>
            <person name="Dunwell J.M."/>
            <person name="Nellist C.F."/>
            <person name="Harrison R.J."/>
        </authorList>
    </citation>
    <scope>NUCLEOTIDE SEQUENCE [LARGE SCALE GENOMIC DNA]</scope>
    <source>
        <strain evidence="1 3">SCRP249</strain>
        <strain evidence="2 4">SCRP333</strain>
    </source>
</reference>
<comment type="caution">
    <text evidence="2">The sequence shown here is derived from an EMBL/GenBank/DDBJ whole genome shotgun (WGS) entry which is preliminary data.</text>
</comment>
<accession>A0A6A4D8W0</accession>
<gene>
    <name evidence="1" type="ORF">PR001_g20984</name>
    <name evidence="2" type="ORF">PR003_g22053</name>
</gene>
<dbReference type="PANTHER" id="PTHR37984">
    <property type="entry name" value="PROTEIN CBG26694"/>
    <property type="match status" value="1"/>
</dbReference>
<dbReference type="AlphaFoldDB" id="A0A6A4D8W0"/>
<dbReference type="InterPro" id="IPR043128">
    <property type="entry name" value="Rev_trsase/Diguanyl_cyclase"/>
</dbReference>
<dbReference type="Gene3D" id="3.30.70.270">
    <property type="match status" value="1"/>
</dbReference>
<dbReference type="InterPro" id="IPR050951">
    <property type="entry name" value="Retrovirus_Pol_polyprotein"/>
</dbReference>
<dbReference type="EMBL" id="QXFT01002138">
    <property type="protein sequence ID" value="KAE9303250.1"/>
    <property type="molecule type" value="Genomic_DNA"/>
</dbReference>
<organism evidence="2 4">
    <name type="scientific">Phytophthora rubi</name>
    <dbReference type="NCBI Taxonomy" id="129364"/>
    <lineage>
        <taxon>Eukaryota</taxon>
        <taxon>Sar</taxon>
        <taxon>Stramenopiles</taxon>
        <taxon>Oomycota</taxon>
        <taxon>Peronosporomycetes</taxon>
        <taxon>Peronosporales</taxon>
        <taxon>Peronosporaceae</taxon>
        <taxon>Phytophthora</taxon>
    </lineage>
</organism>
<dbReference type="Proteomes" id="UP000434957">
    <property type="component" value="Unassembled WGS sequence"/>
</dbReference>
<proteinExistence type="predicted"/>
<dbReference type="PANTHER" id="PTHR37984:SF5">
    <property type="entry name" value="PROTEIN NYNRIN-LIKE"/>
    <property type="match status" value="1"/>
</dbReference>
<dbReference type="EMBL" id="QXFV01002135">
    <property type="protein sequence ID" value="KAE8992294.1"/>
    <property type="molecule type" value="Genomic_DNA"/>
</dbReference>
<dbReference type="CDD" id="cd01647">
    <property type="entry name" value="RT_LTR"/>
    <property type="match status" value="1"/>
</dbReference>
<dbReference type="SUPFAM" id="SSF56672">
    <property type="entry name" value="DNA/RNA polymerases"/>
    <property type="match status" value="1"/>
</dbReference>